<keyword evidence="5 6" id="KW-0472">Membrane</keyword>
<keyword evidence="9" id="KW-1185">Reference proteome</keyword>
<evidence type="ECO:0000256" key="6">
    <source>
        <dbReference type="SAM" id="Phobius"/>
    </source>
</evidence>
<evidence type="ECO:0000259" key="7">
    <source>
        <dbReference type="Pfam" id="PF00892"/>
    </source>
</evidence>
<dbReference type="PANTHER" id="PTHR32322:SF2">
    <property type="entry name" value="EAMA DOMAIN-CONTAINING PROTEIN"/>
    <property type="match status" value="1"/>
</dbReference>
<evidence type="ECO:0000256" key="4">
    <source>
        <dbReference type="ARBA" id="ARBA00022989"/>
    </source>
</evidence>
<sequence length="309" mass="33304">MAVSPVSSAAAEAGGRDRERRALIYGLAAVLGWSTVASAFKVALGYQSPLQLVAVASLVSTLVLAFAVMRKGLLPNVRVAWQKNWRFYLVLGFVNPFLYYFVLFSAYELLPAQQAMALNYSWGVTMALLAVPVLGNRLLGRDLAACLISYFGVLVIATGGDLLGLKFDAPVGVALALASTVLWASYWLLNTRMGGVPAVNLLLCFLCGLPWLVLALTVTGDWSWMPLQGWLAAVYVGLFEMGISFLLWQAALANTSHVARISNLIYLSPPISLVLIALIVGEQIKASTGVGLIFILAGVALQQLRRRNK</sequence>
<gene>
    <name evidence="8" type="ORF">MNKW57_24170</name>
</gene>
<evidence type="ECO:0000256" key="5">
    <source>
        <dbReference type="ARBA" id="ARBA00023136"/>
    </source>
</evidence>
<feature type="transmembrane region" description="Helical" evidence="6">
    <location>
        <begin position="264"/>
        <end position="280"/>
    </location>
</feature>
<feature type="transmembrane region" description="Helical" evidence="6">
    <location>
        <begin position="286"/>
        <end position="304"/>
    </location>
</feature>
<dbReference type="InterPro" id="IPR037185">
    <property type="entry name" value="EmrE-like"/>
</dbReference>
<feature type="transmembrane region" description="Helical" evidence="6">
    <location>
        <begin position="119"/>
        <end position="136"/>
    </location>
</feature>
<feature type="transmembrane region" description="Helical" evidence="6">
    <location>
        <begin position="22"/>
        <end position="44"/>
    </location>
</feature>
<keyword evidence="4 6" id="KW-1133">Transmembrane helix</keyword>
<feature type="transmembrane region" description="Helical" evidence="6">
    <location>
        <begin position="230"/>
        <end position="252"/>
    </location>
</feature>
<dbReference type="InterPro" id="IPR000620">
    <property type="entry name" value="EamA_dom"/>
</dbReference>
<proteinExistence type="inferred from homology"/>
<accession>A0ABQ6M1D0</accession>
<dbReference type="PANTHER" id="PTHR32322">
    <property type="entry name" value="INNER MEMBRANE TRANSPORTER"/>
    <property type="match status" value="1"/>
</dbReference>
<feature type="transmembrane region" description="Helical" evidence="6">
    <location>
        <begin position="88"/>
        <end position="107"/>
    </location>
</feature>
<feature type="transmembrane region" description="Helical" evidence="6">
    <location>
        <begin position="143"/>
        <end position="163"/>
    </location>
</feature>
<keyword evidence="3 6" id="KW-0812">Transmembrane</keyword>
<feature type="domain" description="EamA" evidence="7">
    <location>
        <begin position="22"/>
        <end position="157"/>
    </location>
</feature>
<comment type="caution">
    <text evidence="8">The sequence shown here is derived from an EMBL/GenBank/DDBJ whole genome shotgun (WGS) entry which is preliminary data.</text>
</comment>
<evidence type="ECO:0000256" key="2">
    <source>
        <dbReference type="ARBA" id="ARBA00007362"/>
    </source>
</evidence>
<comment type="subcellular location">
    <subcellularLocation>
        <location evidence="1">Membrane</location>
        <topology evidence="1">Multi-pass membrane protein</topology>
    </subcellularLocation>
</comment>
<dbReference type="InterPro" id="IPR050638">
    <property type="entry name" value="AA-Vitamin_Transporters"/>
</dbReference>
<feature type="domain" description="EamA" evidence="7">
    <location>
        <begin position="172"/>
        <end position="301"/>
    </location>
</feature>
<evidence type="ECO:0000256" key="1">
    <source>
        <dbReference type="ARBA" id="ARBA00004141"/>
    </source>
</evidence>
<feature type="transmembrane region" description="Helical" evidence="6">
    <location>
        <begin position="201"/>
        <end position="218"/>
    </location>
</feature>
<evidence type="ECO:0000256" key="3">
    <source>
        <dbReference type="ARBA" id="ARBA00022692"/>
    </source>
</evidence>
<feature type="transmembrane region" description="Helical" evidence="6">
    <location>
        <begin position="50"/>
        <end position="68"/>
    </location>
</feature>
<comment type="similarity">
    <text evidence="2">Belongs to the EamA transporter family.</text>
</comment>
<name>A0ABQ6M1D0_9GAMM</name>
<organism evidence="8 9">
    <name type="scientific">Biformimicrobium ophioploci</name>
    <dbReference type="NCBI Taxonomy" id="3036711"/>
    <lineage>
        <taxon>Bacteria</taxon>
        <taxon>Pseudomonadati</taxon>
        <taxon>Pseudomonadota</taxon>
        <taxon>Gammaproteobacteria</taxon>
        <taxon>Cellvibrionales</taxon>
        <taxon>Microbulbiferaceae</taxon>
        <taxon>Biformimicrobium</taxon>
    </lineage>
</organism>
<dbReference type="Pfam" id="PF00892">
    <property type="entry name" value="EamA"/>
    <property type="match status" value="2"/>
</dbReference>
<dbReference type="EMBL" id="BSYJ01000005">
    <property type="protein sequence ID" value="GMG88096.1"/>
    <property type="molecule type" value="Genomic_DNA"/>
</dbReference>
<reference evidence="8 9" key="1">
    <citation type="submission" date="2023-04" db="EMBL/GenBank/DDBJ databases">
        <title>Marinobulbifer ophiurae gen. nov., sp. Nov., isolate from tissue of brittle star Ophioplocus japonicus.</title>
        <authorList>
            <person name="Kawano K."/>
            <person name="Sawayama S."/>
            <person name="Nakagawa S."/>
        </authorList>
    </citation>
    <scope>NUCLEOTIDE SEQUENCE [LARGE SCALE GENOMIC DNA]</scope>
    <source>
        <strain evidence="8 9">NKW57</strain>
    </source>
</reference>
<evidence type="ECO:0000313" key="8">
    <source>
        <dbReference type="EMBL" id="GMG88096.1"/>
    </source>
</evidence>
<feature type="transmembrane region" description="Helical" evidence="6">
    <location>
        <begin position="169"/>
        <end position="189"/>
    </location>
</feature>
<protein>
    <submittedName>
        <fullName evidence="8">DMT family transporter</fullName>
    </submittedName>
</protein>
<dbReference type="RefSeq" id="WP_285764710.1">
    <property type="nucleotide sequence ID" value="NZ_BSYJ01000005.1"/>
</dbReference>
<dbReference type="SUPFAM" id="SSF103481">
    <property type="entry name" value="Multidrug resistance efflux transporter EmrE"/>
    <property type="match status" value="2"/>
</dbReference>
<dbReference type="Proteomes" id="UP001224392">
    <property type="component" value="Unassembled WGS sequence"/>
</dbReference>
<evidence type="ECO:0000313" key="9">
    <source>
        <dbReference type="Proteomes" id="UP001224392"/>
    </source>
</evidence>